<dbReference type="GO" id="GO:0005739">
    <property type="term" value="C:mitochondrion"/>
    <property type="evidence" value="ECO:0007669"/>
    <property type="project" value="TreeGrafter"/>
</dbReference>
<dbReference type="PANTHER" id="PTHR11985:SF15">
    <property type="entry name" value="GLYCEROL-3-PHOSPHATE DEHYDROGENASE, MITOCHONDRIAL"/>
    <property type="match status" value="1"/>
</dbReference>
<evidence type="ECO:0000256" key="2">
    <source>
        <dbReference type="ARBA" id="ARBA00004745"/>
    </source>
</evidence>
<comment type="cofactor">
    <cofactor evidence="1 10">
        <name>FAD</name>
        <dbReference type="ChEBI" id="CHEBI:57692"/>
    </cofactor>
</comment>
<dbReference type="PROSITE" id="PS50222">
    <property type="entry name" value="EF_HAND_2"/>
    <property type="match status" value="1"/>
</dbReference>
<evidence type="ECO:0000256" key="7">
    <source>
        <dbReference type="ARBA" id="ARBA00022837"/>
    </source>
</evidence>
<dbReference type="PROSITE" id="PS00018">
    <property type="entry name" value="EF_HAND_1"/>
    <property type="match status" value="1"/>
</dbReference>
<dbReference type="Pfam" id="PF16901">
    <property type="entry name" value="DAO_C"/>
    <property type="match status" value="1"/>
</dbReference>
<dbReference type="InterPro" id="IPR006076">
    <property type="entry name" value="FAD-dep_OxRdtase"/>
</dbReference>
<accession>A0A7S1KN41</accession>
<comment type="catalytic activity">
    <reaction evidence="10">
        <text>a quinone + sn-glycerol 3-phosphate = dihydroxyacetone phosphate + a quinol</text>
        <dbReference type="Rhea" id="RHEA:18977"/>
        <dbReference type="ChEBI" id="CHEBI:24646"/>
        <dbReference type="ChEBI" id="CHEBI:57597"/>
        <dbReference type="ChEBI" id="CHEBI:57642"/>
        <dbReference type="ChEBI" id="CHEBI:132124"/>
        <dbReference type="EC" id="1.1.5.3"/>
    </reaction>
</comment>
<dbReference type="Gene3D" id="1.10.238.10">
    <property type="entry name" value="EF-hand"/>
    <property type="match status" value="1"/>
</dbReference>
<dbReference type="EMBL" id="HBGD01003312">
    <property type="protein sequence ID" value="CAD9079503.1"/>
    <property type="molecule type" value="Transcribed_RNA"/>
</dbReference>
<sequence>MKLTRRLTTPLLKLSAFGILSATIYKSYSKYQSHRHESLLTNSPLYDRFALREPNLDQDIIEREQQIERLGQEVYDVFVIGGGATGVGCALDATTRGLKTALVERDDFASGTSSRSTKLVHGGVRYLEKAFKQLDYGQYELVKEALAERRTFLDIAPHLSGSLPIMLPIYTWWEVPYFWAGCKAYDFLAGDRGLSSSYLLSHDKALEEFPMLKSDALKAALVYYDGQHNDARMDISLAMTAASHGAAVVNHCEVKDLLKENGKIVGVVVEDILTGKQKEVRAKCVVNATGPFTDGIRKMDNPDVVPIVVPSAGVHVVLPEFFAPEKMGLLDPSTSDGRVIFFLPWQGKTIAGTTDTKSELTYDPYPNEKDVDFIITELDNYLSDNVKLRRSDILAAWSGLRPLVRDPNQKGTENLSRSHVVEVSDSGLVSISGGKWTTYRRMAQDAIDTAIKVHNLPAGGPCLTEKVKLLGAHGWYPMLHIKLVQEFGFDKAVANHLANTYGGLAYEIAKHAKDTGLHNPVKGVRLQAGFPYIEAEVVFSIHKEYARTVVDFIARRTRLAFLDAHACLDALPRVAEIMGKELKWDSKRTAQEISTAKKFLLTMGLVDSLAPFNRVEMSNYRQLFFELDSDRDGYIGWKELQSALQQLDISTDPNVLQSHFGDEKVEFGSFVDLIHHYNQNKSFDEKKFTSRARISTL</sequence>
<dbReference type="InterPro" id="IPR036188">
    <property type="entry name" value="FAD/NAD-bd_sf"/>
</dbReference>
<protein>
    <recommendedName>
        <fullName evidence="4 10">Glycerol-3-phosphate dehydrogenase</fullName>
        <ecNumber evidence="4 10">1.1.5.3</ecNumber>
    </recommendedName>
</protein>
<dbReference type="AlphaFoldDB" id="A0A7S1KN41"/>
<dbReference type="Gene3D" id="1.10.8.870">
    <property type="entry name" value="Alpha-glycerophosphate oxidase, cap domain"/>
    <property type="match status" value="1"/>
</dbReference>
<keyword evidence="6" id="KW-0274">FAD</keyword>
<keyword evidence="8" id="KW-0809">Transit peptide</keyword>
<dbReference type="SUPFAM" id="SSF54373">
    <property type="entry name" value="FAD-linked reductases, C-terminal domain"/>
    <property type="match status" value="1"/>
</dbReference>
<dbReference type="GO" id="GO:0006072">
    <property type="term" value="P:glycerol-3-phosphate metabolic process"/>
    <property type="evidence" value="ECO:0007669"/>
    <property type="project" value="UniProtKB-UniRule"/>
</dbReference>
<feature type="domain" description="EF-hand" evidence="11">
    <location>
        <begin position="615"/>
        <end position="650"/>
    </location>
</feature>
<evidence type="ECO:0000256" key="5">
    <source>
        <dbReference type="ARBA" id="ARBA00022630"/>
    </source>
</evidence>
<reference evidence="12" key="1">
    <citation type="submission" date="2021-01" db="EMBL/GenBank/DDBJ databases">
        <authorList>
            <person name="Corre E."/>
            <person name="Pelletier E."/>
            <person name="Niang G."/>
            <person name="Scheremetjew M."/>
            <person name="Finn R."/>
            <person name="Kale V."/>
            <person name="Holt S."/>
            <person name="Cochrane G."/>
            <person name="Meng A."/>
            <person name="Brown T."/>
            <person name="Cohen L."/>
        </authorList>
    </citation>
    <scope>NUCLEOTIDE SEQUENCE</scope>
    <source>
        <strain evidence="12">WS</strain>
    </source>
</reference>
<dbReference type="PRINTS" id="PR01001">
    <property type="entry name" value="FADG3PDH"/>
</dbReference>
<dbReference type="SUPFAM" id="SSF51905">
    <property type="entry name" value="FAD/NAD(P)-binding domain"/>
    <property type="match status" value="1"/>
</dbReference>
<dbReference type="InterPro" id="IPR018247">
    <property type="entry name" value="EF_Hand_1_Ca_BS"/>
</dbReference>
<dbReference type="InterPro" id="IPR031656">
    <property type="entry name" value="DAO_C"/>
</dbReference>
<dbReference type="PROSITE" id="PS00978">
    <property type="entry name" value="FAD_G3PDH_2"/>
    <property type="match status" value="1"/>
</dbReference>
<evidence type="ECO:0000256" key="4">
    <source>
        <dbReference type="ARBA" id="ARBA00013029"/>
    </source>
</evidence>
<comment type="pathway">
    <text evidence="2">Polyol metabolism; glycerol degradation.</text>
</comment>
<comment type="similarity">
    <text evidence="3 10">Belongs to the FAD-dependent glycerol-3-phosphate dehydrogenase family.</text>
</comment>
<evidence type="ECO:0000256" key="3">
    <source>
        <dbReference type="ARBA" id="ARBA00007330"/>
    </source>
</evidence>
<organism evidence="12">
    <name type="scientific">Percolomonas cosmopolitus</name>
    <dbReference type="NCBI Taxonomy" id="63605"/>
    <lineage>
        <taxon>Eukaryota</taxon>
        <taxon>Discoba</taxon>
        <taxon>Heterolobosea</taxon>
        <taxon>Tetramitia</taxon>
        <taxon>Eutetramitia</taxon>
        <taxon>Percolomonadidae</taxon>
        <taxon>Percolomonas</taxon>
    </lineage>
</organism>
<dbReference type="PANTHER" id="PTHR11985">
    <property type="entry name" value="GLYCEROL-3-PHOSPHATE DEHYDROGENASE"/>
    <property type="match status" value="1"/>
</dbReference>
<evidence type="ECO:0000256" key="8">
    <source>
        <dbReference type="ARBA" id="ARBA00022946"/>
    </source>
</evidence>
<keyword evidence="5 10" id="KW-0285">Flavoprotein</keyword>
<evidence type="ECO:0000256" key="6">
    <source>
        <dbReference type="ARBA" id="ARBA00022827"/>
    </source>
</evidence>
<dbReference type="GO" id="GO:0005509">
    <property type="term" value="F:calcium ion binding"/>
    <property type="evidence" value="ECO:0007669"/>
    <property type="project" value="InterPro"/>
</dbReference>
<dbReference type="FunFam" id="1.10.8.870:FF:000010">
    <property type="entry name" value="Glycerol-3-phosphate dehydrogenase"/>
    <property type="match status" value="1"/>
</dbReference>
<keyword evidence="9 10" id="KW-0560">Oxidoreductase</keyword>
<name>A0A7S1KN41_9EUKA</name>
<dbReference type="InterPro" id="IPR002048">
    <property type="entry name" value="EF_hand_dom"/>
</dbReference>
<keyword evidence="7" id="KW-0106">Calcium</keyword>
<evidence type="ECO:0000259" key="11">
    <source>
        <dbReference type="PROSITE" id="PS50222"/>
    </source>
</evidence>
<dbReference type="EC" id="1.1.5.3" evidence="4 10"/>
<dbReference type="InterPro" id="IPR000447">
    <property type="entry name" value="G3P_DH_FAD-dep"/>
</dbReference>
<evidence type="ECO:0000256" key="10">
    <source>
        <dbReference type="RuleBase" id="RU361217"/>
    </source>
</evidence>
<dbReference type="Pfam" id="PF01266">
    <property type="entry name" value="DAO"/>
    <property type="match status" value="1"/>
</dbReference>
<gene>
    <name evidence="12" type="ORF">PCOS0759_LOCUS2737</name>
</gene>
<dbReference type="PROSITE" id="PS00977">
    <property type="entry name" value="FAD_G3PDH_1"/>
    <property type="match status" value="1"/>
</dbReference>
<evidence type="ECO:0000256" key="1">
    <source>
        <dbReference type="ARBA" id="ARBA00001974"/>
    </source>
</evidence>
<dbReference type="Gene3D" id="3.50.50.60">
    <property type="entry name" value="FAD/NAD(P)-binding domain"/>
    <property type="match status" value="1"/>
</dbReference>
<dbReference type="GO" id="GO:0004368">
    <property type="term" value="F:glycerol-3-phosphate dehydrogenase (quinone) activity"/>
    <property type="evidence" value="ECO:0007669"/>
    <property type="project" value="UniProtKB-EC"/>
</dbReference>
<evidence type="ECO:0000256" key="9">
    <source>
        <dbReference type="ARBA" id="ARBA00023002"/>
    </source>
</evidence>
<proteinExistence type="inferred from homology"/>
<dbReference type="InterPro" id="IPR038299">
    <property type="entry name" value="DAO_C_sf"/>
</dbReference>
<dbReference type="InterPro" id="IPR011992">
    <property type="entry name" value="EF-hand-dom_pair"/>
</dbReference>
<evidence type="ECO:0000313" key="12">
    <source>
        <dbReference type="EMBL" id="CAD9079503.1"/>
    </source>
</evidence>
<dbReference type="Gene3D" id="3.30.9.10">
    <property type="entry name" value="D-Amino Acid Oxidase, subunit A, domain 2"/>
    <property type="match status" value="1"/>
</dbReference>
<dbReference type="SUPFAM" id="SSF47473">
    <property type="entry name" value="EF-hand"/>
    <property type="match status" value="1"/>
</dbReference>